<name>B4VIJ8_9CYAN</name>
<protein>
    <submittedName>
        <fullName evidence="1">Uncharacterized protein</fullName>
    </submittedName>
</protein>
<dbReference type="EMBL" id="DS989842">
    <property type="protein sequence ID" value="EDX77884.1"/>
    <property type="molecule type" value="Genomic_DNA"/>
</dbReference>
<dbReference type="Proteomes" id="UP000003835">
    <property type="component" value="Unassembled WGS sequence"/>
</dbReference>
<evidence type="ECO:0000313" key="1">
    <source>
        <dbReference type="EMBL" id="EDX77884.1"/>
    </source>
</evidence>
<dbReference type="HOGENOM" id="CLU_1308358_0_0_3"/>
<gene>
    <name evidence="1" type="ORF">MC7420_7622</name>
</gene>
<accession>B4VIJ8</accession>
<sequence length="210" mass="24542">MQRILGWCLSRLEHPVSQQEALAAETQALLDELTESLSPEDQAIYLLNKWTADEEYIAGQINQLQRLQAKLTTGFPLWRPWRRWGLMQRLHGLLEHIDRYKDALVKRRIQGHRAEVNDAPTSALWRRLLIHPKNRVTLSFLVLPDRVLVIRSYDYLDELPRDEALRRTQLDCLEGRLPFPIVNPTYNLFDYFSCASPLLPPIKQGRPDPI</sequence>
<dbReference type="OrthoDB" id="3206999at2"/>
<dbReference type="STRING" id="118168.MC7420_7622"/>
<dbReference type="eggNOG" id="COG4995">
    <property type="taxonomic scope" value="Bacteria"/>
</dbReference>
<proteinExistence type="predicted"/>
<reference evidence="1 2" key="1">
    <citation type="submission" date="2008-07" db="EMBL/GenBank/DDBJ databases">
        <authorList>
            <person name="Tandeau de Marsac N."/>
            <person name="Ferriera S."/>
            <person name="Johnson J."/>
            <person name="Kravitz S."/>
            <person name="Beeson K."/>
            <person name="Sutton G."/>
            <person name="Rogers Y.-H."/>
            <person name="Friedman R."/>
            <person name="Frazier M."/>
            <person name="Venter J.C."/>
        </authorList>
    </citation>
    <scope>NUCLEOTIDE SEQUENCE [LARGE SCALE GENOMIC DNA]</scope>
    <source>
        <strain evidence="1 2">PCC 7420</strain>
    </source>
</reference>
<keyword evidence="2" id="KW-1185">Reference proteome</keyword>
<dbReference type="AlphaFoldDB" id="B4VIJ8"/>
<dbReference type="RefSeq" id="WP_006098320.1">
    <property type="nucleotide sequence ID" value="NZ_DS989842.1"/>
</dbReference>
<evidence type="ECO:0000313" key="2">
    <source>
        <dbReference type="Proteomes" id="UP000003835"/>
    </source>
</evidence>
<organism evidence="1 2">
    <name type="scientific">Coleofasciculus chthonoplastes PCC 7420</name>
    <dbReference type="NCBI Taxonomy" id="118168"/>
    <lineage>
        <taxon>Bacteria</taxon>
        <taxon>Bacillati</taxon>
        <taxon>Cyanobacteriota</taxon>
        <taxon>Cyanophyceae</taxon>
        <taxon>Coleofasciculales</taxon>
        <taxon>Coleofasciculaceae</taxon>
        <taxon>Coleofasciculus</taxon>
    </lineage>
</organism>